<dbReference type="PANTHER" id="PTHR11905:SF159">
    <property type="entry name" value="ADAM METALLOPROTEASE"/>
    <property type="match status" value="1"/>
</dbReference>
<feature type="domain" description="Disintegrin" evidence="10">
    <location>
        <begin position="378"/>
        <end position="466"/>
    </location>
</feature>
<reference evidence="12 13" key="1">
    <citation type="submission" date="2024-02" db="EMBL/GenBank/DDBJ databases">
        <title>Chromosome-scale genome assembly of the rough periwinkle Littorina saxatilis.</title>
        <authorList>
            <person name="De Jode A."/>
            <person name="Faria R."/>
            <person name="Formenti G."/>
            <person name="Sims Y."/>
            <person name="Smith T.P."/>
            <person name="Tracey A."/>
            <person name="Wood J.M.D."/>
            <person name="Zagrodzka Z.B."/>
            <person name="Johannesson K."/>
            <person name="Butlin R.K."/>
            <person name="Leder E.H."/>
        </authorList>
    </citation>
    <scope>NUCLEOTIDE SEQUENCE [LARGE SCALE GENOMIC DNA]</scope>
    <source>
        <strain evidence="12">Snail1</strain>
        <tissue evidence="12">Muscle</tissue>
    </source>
</reference>
<feature type="compositionally biased region" description="Pro residues" evidence="8">
    <location>
        <begin position="1086"/>
        <end position="1103"/>
    </location>
</feature>
<dbReference type="Gene3D" id="4.10.70.10">
    <property type="entry name" value="Disintegrin domain"/>
    <property type="match status" value="1"/>
</dbReference>
<evidence type="ECO:0000256" key="7">
    <source>
        <dbReference type="PROSITE-ProRule" id="PRU00276"/>
    </source>
</evidence>
<feature type="region of interest" description="Disordered" evidence="8">
    <location>
        <begin position="904"/>
        <end position="985"/>
    </location>
</feature>
<comment type="caution">
    <text evidence="12">The sequence shown here is derived from an EMBL/GenBank/DDBJ whole genome shotgun (WGS) entry which is preliminary data.</text>
</comment>
<evidence type="ECO:0000256" key="1">
    <source>
        <dbReference type="ARBA" id="ARBA00004167"/>
    </source>
</evidence>
<feature type="compositionally biased region" description="Basic and acidic residues" evidence="8">
    <location>
        <begin position="920"/>
        <end position="955"/>
    </location>
</feature>
<keyword evidence="7" id="KW-0862">Zinc</keyword>
<feature type="binding site" evidence="7">
    <location>
        <position position="321"/>
    </location>
    <ligand>
        <name>Zn(2+)</name>
        <dbReference type="ChEBI" id="CHEBI:29105"/>
        <note>catalytic</note>
    </ligand>
</feature>
<dbReference type="InterPro" id="IPR024079">
    <property type="entry name" value="MetalloPept_cat_dom_sf"/>
</dbReference>
<dbReference type="EMBL" id="JBAMIC010000003">
    <property type="protein sequence ID" value="KAK7109317.1"/>
    <property type="molecule type" value="Genomic_DNA"/>
</dbReference>
<keyword evidence="13" id="KW-1185">Reference proteome</keyword>
<feature type="compositionally biased region" description="Pro residues" evidence="8">
    <location>
        <begin position="789"/>
        <end position="807"/>
    </location>
</feature>
<sequence length="1449" mass="155539">MFHQHQNCNVTLFDSQGGILNTTLTQDGHIENLTLHFVAFGKRFQVDLHLTRDLFGSSYTRKVLHDKGKDVKESLHRKEHCYYQGQIADNPASHAALSSCDGFRGYIADGKETYHIDPLRGSGHRIFRNSDRKKLPLKCGTKGHDIYQPPKELFSQHARRKRSVRGPYDSNKFTRFVELYIVNDYRTYNRHGKNASFVFKRTQDIANIVNSLYRQLNIYIVLVGVEVWSTGDKISVTTSADTTMENFLRYRKERINPYHRNDNAQLITGIFFDHGVVGKAIKGPICTHQFSGGVSMDYDGLVTLVATTMAHEMGHNFGMEHDNDTKCSCPQDKCIMAATSGQISPQHWSSCSQNALQEAFELGMDYCLRNPPKTIFQGPVCGNGFVEEGEECDCGLLQDCTNRCCNATSCELHAQAECATGRCCDLSTCKPRGAAALCRESRGECDMPEYCDGGTEFCPPDVGVQDGQSCSSGQSYCYQGLCNTHNAQCQLLWGNTGRVSDPICFRNLNTRGDHDGNCGYNWTTDRYRNCDTENVMCGLLHCVHLNEKLMFWRDNLALDMRANFLTRGNTQYVCRSTMLDVGLDMPDPGLVPDGAKCEEDKICIKQTCTPLMKLKIAKCPDCHGNGICNSEGHCHCHVGYAPPLCDRPGYGGSIDSGPASNEYAKKDLLIGLLVLFLVVLPLVTLAFLAYINRQRLLSWWKLGPHIKFGVLKKSQSTPQPPKPRPSAGFAEKRWSAAPSKPNTSLEISGPLIEDAPSYDDHTRTSAFSAQPPAPPSRPIFKPSANKPAVVPPKFNPPAARPAPSVPPPAAVPAVTVVGRERKKFFESGNGASVDKPLLNSAGNTNMLAKLLPVNVAAENTLKRQQKEREAAESLRRQQKEREAAELTLKRQQIEREAAELTLKRQQKEREAAAGSTLKRQQKEREAGESTLKRQQREAGESTLKRQQREGNKSFDRPTQSPPLSPTKAGRKVTHSQSFREPGVKDQLGVGEKIVKRESFRGSEISSPILVSTTNRDSQVFADFELDESGVVARPIIKQHSIHGSNPAADVAPDGCRSTVRRSQSDRPLSPKRWGPSATDSLKKSTPQPPGFTPRPLPPEPVPETEPLYINEGLSDLEDLKAQISTAFDNININLPDAANKPTATTASKPGTSASTSLLNRANRNPTAPSTSASGGVGHKGTPATSSGGPARPSPGPLSATNKPAQSNSFISKATPLERVLNNPIKTPFGGVSTTSAPTTASSKASATPSATPSAGSKPEGGGPTVRGPFGVTLNKTSDSKPSLPAGNKGSTPASTINKGSTSSTINKGPTPSSLTKKGSMSSSSVSKGPTSSAANKGSTSAPGAASRAAQNSAANKPASAAANKLPAANVTNKPAAASANSRGPAPGGTGRGAGSAASSGGKGSTAGNLTSTTAGRGSGAGVQRSASGASRPSVAPKPGTAKSVRSYNF</sequence>
<dbReference type="PROSITE" id="PS01186">
    <property type="entry name" value="EGF_2"/>
    <property type="match status" value="1"/>
</dbReference>
<dbReference type="InterPro" id="IPR002870">
    <property type="entry name" value="Peptidase_M12B_N"/>
</dbReference>
<proteinExistence type="predicted"/>
<evidence type="ECO:0000256" key="4">
    <source>
        <dbReference type="ARBA" id="ARBA00023136"/>
    </source>
</evidence>
<feature type="binding site" evidence="7">
    <location>
        <position position="315"/>
    </location>
    <ligand>
        <name>Zn(2+)</name>
        <dbReference type="ChEBI" id="CHEBI:29105"/>
        <note>catalytic</note>
    </ligand>
</feature>
<evidence type="ECO:0000313" key="13">
    <source>
        <dbReference type="Proteomes" id="UP001374579"/>
    </source>
</evidence>
<feature type="compositionally biased region" description="Low complexity" evidence="8">
    <location>
        <begin position="1311"/>
        <end position="1369"/>
    </location>
</feature>
<dbReference type="Pfam" id="PF01421">
    <property type="entry name" value="Reprolysin"/>
    <property type="match status" value="1"/>
</dbReference>
<dbReference type="FunFam" id="4.10.70.10:FF:000001">
    <property type="entry name" value="Disintegrin and metalloproteinase domain-containing protein 22"/>
    <property type="match status" value="1"/>
</dbReference>
<feature type="binding site" evidence="7">
    <location>
        <position position="311"/>
    </location>
    <ligand>
        <name>Zn(2+)</name>
        <dbReference type="ChEBI" id="CHEBI:29105"/>
        <note>catalytic</note>
    </ligand>
</feature>
<feature type="region of interest" description="Disordered" evidence="8">
    <location>
        <begin position="1042"/>
        <end position="1106"/>
    </location>
</feature>
<dbReference type="InterPro" id="IPR006586">
    <property type="entry name" value="ADAM_Cys-rich"/>
</dbReference>
<dbReference type="GO" id="GO:0006509">
    <property type="term" value="P:membrane protein ectodomain proteolysis"/>
    <property type="evidence" value="ECO:0007669"/>
    <property type="project" value="TreeGrafter"/>
</dbReference>
<feature type="region of interest" description="Disordered" evidence="8">
    <location>
        <begin position="712"/>
        <end position="807"/>
    </location>
</feature>
<dbReference type="GO" id="GO:0046872">
    <property type="term" value="F:metal ion binding"/>
    <property type="evidence" value="ECO:0007669"/>
    <property type="project" value="UniProtKB-KW"/>
</dbReference>
<dbReference type="SMART" id="SM00050">
    <property type="entry name" value="DISIN"/>
    <property type="match status" value="1"/>
</dbReference>
<feature type="region of interest" description="Disordered" evidence="8">
    <location>
        <begin position="1141"/>
        <end position="1449"/>
    </location>
</feature>
<dbReference type="GO" id="GO:0004222">
    <property type="term" value="F:metalloendopeptidase activity"/>
    <property type="evidence" value="ECO:0007669"/>
    <property type="project" value="InterPro"/>
</dbReference>
<dbReference type="PANTHER" id="PTHR11905">
    <property type="entry name" value="ADAM A DISINTEGRIN AND METALLOPROTEASE DOMAIN"/>
    <property type="match status" value="1"/>
</dbReference>
<dbReference type="GO" id="GO:0016020">
    <property type="term" value="C:membrane"/>
    <property type="evidence" value="ECO:0007669"/>
    <property type="project" value="UniProtKB-SubCell"/>
</dbReference>
<evidence type="ECO:0000256" key="6">
    <source>
        <dbReference type="PROSITE-ProRule" id="PRU00068"/>
    </source>
</evidence>
<evidence type="ECO:0008006" key="14">
    <source>
        <dbReference type="Google" id="ProtNLM"/>
    </source>
</evidence>
<evidence type="ECO:0000256" key="8">
    <source>
        <dbReference type="SAM" id="MobiDB-lite"/>
    </source>
</evidence>
<feature type="disulfide bond" evidence="6">
    <location>
        <begin position="438"/>
        <end position="458"/>
    </location>
</feature>
<dbReference type="SMART" id="SM00608">
    <property type="entry name" value="ACR"/>
    <property type="match status" value="1"/>
</dbReference>
<feature type="region of interest" description="Disordered" evidence="8">
    <location>
        <begin position="862"/>
        <end position="887"/>
    </location>
</feature>
<evidence type="ECO:0000259" key="10">
    <source>
        <dbReference type="PROSITE" id="PS50214"/>
    </source>
</evidence>
<name>A0AAN9BPH3_9CAEN</name>
<feature type="transmembrane region" description="Helical" evidence="9">
    <location>
        <begin position="668"/>
        <end position="691"/>
    </location>
</feature>
<keyword evidence="2 9" id="KW-0812">Transmembrane</keyword>
<dbReference type="FunFam" id="3.40.390.10:FF:000002">
    <property type="entry name" value="Disintegrin and metalloproteinase domain-containing protein 22"/>
    <property type="match status" value="1"/>
</dbReference>
<feature type="disulfide bond" evidence="7">
    <location>
        <begin position="327"/>
        <end position="351"/>
    </location>
</feature>
<evidence type="ECO:0000256" key="2">
    <source>
        <dbReference type="ARBA" id="ARBA00022692"/>
    </source>
</evidence>
<evidence type="ECO:0000256" key="9">
    <source>
        <dbReference type="SAM" id="Phobius"/>
    </source>
</evidence>
<feature type="active site" evidence="7">
    <location>
        <position position="312"/>
    </location>
</feature>
<dbReference type="Gene3D" id="3.40.390.10">
    <property type="entry name" value="Collagenase (Catalytic Domain)"/>
    <property type="match status" value="1"/>
</dbReference>
<keyword evidence="7" id="KW-0479">Metal-binding</keyword>
<feature type="domain" description="Peptidase M12B" evidence="11">
    <location>
        <begin position="175"/>
        <end position="372"/>
    </location>
</feature>
<dbReference type="PROSITE" id="PS50215">
    <property type="entry name" value="ADAM_MEPRO"/>
    <property type="match status" value="1"/>
</dbReference>
<dbReference type="InterPro" id="IPR036436">
    <property type="entry name" value="Disintegrin_dom_sf"/>
</dbReference>
<dbReference type="Proteomes" id="UP001374579">
    <property type="component" value="Unassembled WGS sequence"/>
</dbReference>
<feature type="compositionally biased region" description="Polar residues" evidence="8">
    <location>
        <begin position="1141"/>
        <end position="1173"/>
    </location>
</feature>
<feature type="compositionally biased region" description="Low complexity" evidence="8">
    <location>
        <begin position="1232"/>
        <end position="1257"/>
    </location>
</feature>
<accession>A0AAN9BPH3</accession>
<keyword evidence="3 9" id="KW-1133">Transmembrane helix</keyword>
<dbReference type="Pfam" id="PF00200">
    <property type="entry name" value="Disintegrin"/>
    <property type="match status" value="1"/>
</dbReference>
<keyword evidence="5 7" id="KW-1015">Disulfide bond</keyword>
<dbReference type="Pfam" id="PF08516">
    <property type="entry name" value="ADAM_CR"/>
    <property type="match status" value="1"/>
</dbReference>
<feature type="disulfide bond" evidence="7">
    <location>
        <begin position="329"/>
        <end position="334"/>
    </location>
</feature>
<evidence type="ECO:0000256" key="5">
    <source>
        <dbReference type="ARBA" id="ARBA00023157"/>
    </source>
</evidence>
<dbReference type="SUPFAM" id="SSF55486">
    <property type="entry name" value="Metalloproteases ('zincins'), catalytic domain"/>
    <property type="match status" value="1"/>
</dbReference>
<comment type="caution">
    <text evidence="7">Lacks conserved residue(s) required for the propagation of feature annotation.</text>
</comment>
<dbReference type="SUPFAM" id="SSF57552">
    <property type="entry name" value="Blood coagulation inhibitor (disintegrin)"/>
    <property type="match status" value="1"/>
</dbReference>
<feature type="compositionally biased region" description="Polar residues" evidence="8">
    <location>
        <begin position="1288"/>
        <end position="1310"/>
    </location>
</feature>
<gene>
    <name evidence="12" type="ORF">V1264_013376</name>
</gene>
<organism evidence="12 13">
    <name type="scientific">Littorina saxatilis</name>
    <dbReference type="NCBI Taxonomy" id="31220"/>
    <lineage>
        <taxon>Eukaryota</taxon>
        <taxon>Metazoa</taxon>
        <taxon>Spiralia</taxon>
        <taxon>Lophotrochozoa</taxon>
        <taxon>Mollusca</taxon>
        <taxon>Gastropoda</taxon>
        <taxon>Caenogastropoda</taxon>
        <taxon>Littorinimorpha</taxon>
        <taxon>Littorinoidea</taxon>
        <taxon>Littorinidae</taxon>
        <taxon>Littorina</taxon>
    </lineage>
</organism>
<feature type="compositionally biased region" description="Low complexity" evidence="8">
    <location>
        <begin position="1394"/>
        <end position="1415"/>
    </location>
</feature>
<dbReference type="InterPro" id="IPR000742">
    <property type="entry name" value="EGF"/>
</dbReference>
<keyword evidence="4 9" id="KW-0472">Membrane</keyword>
<evidence type="ECO:0000313" key="12">
    <source>
        <dbReference type="EMBL" id="KAK7109317.1"/>
    </source>
</evidence>
<dbReference type="InterPro" id="IPR001762">
    <property type="entry name" value="Disintegrin_dom"/>
</dbReference>
<dbReference type="PROSITE" id="PS50214">
    <property type="entry name" value="DISINTEGRIN_2"/>
    <property type="match status" value="1"/>
</dbReference>
<dbReference type="InterPro" id="IPR034027">
    <property type="entry name" value="Reprolysin_adamalysin"/>
</dbReference>
<dbReference type="InterPro" id="IPR001590">
    <property type="entry name" value="Peptidase_M12B"/>
</dbReference>
<feature type="compositionally biased region" description="Polar residues" evidence="8">
    <location>
        <begin position="1200"/>
        <end position="1211"/>
    </location>
</feature>
<dbReference type="CDD" id="cd04269">
    <property type="entry name" value="ZnMc_adamalysin_II_like"/>
    <property type="match status" value="1"/>
</dbReference>
<protein>
    <recommendedName>
        <fullName evidence="14">Disintegrin and metalloproteinase domain-containing protein 12</fullName>
    </recommendedName>
</protein>
<evidence type="ECO:0000256" key="3">
    <source>
        <dbReference type="ARBA" id="ARBA00022989"/>
    </source>
</evidence>
<evidence type="ECO:0000259" key="11">
    <source>
        <dbReference type="PROSITE" id="PS50215"/>
    </source>
</evidence>
<dbReference type="Pfam" id="PF01562">
    <property type="entry name" value="Pep_M12B_propep"/>
    <property type="match status" value="1"/>
</dbReference>
<comment type="subcellular location">
    <subcellularLocation>
        <location evidence="1">Membrane</location>
        <topology evidence="1">Single-pass membrane protein</topology>
    </subcellularLocation>
</comment>